<keyword evidence="3 7" id="KW-0812">Transmembrane</keyword>
<accession>A0A1I0R9U0</accession>
<evidence type="ECO:0000259" key="9">
    <source>
        <dbReference type="Pfam" id="PF12704"/>
    </source>
</evidence>
<feature type="transmembrane region" description="Helical" evidence="7">
    <location>
        <begin position="269"/>
        <end position="295"/>
    </location>
</feature>
<protein>
    <submittedName>
        <fullName evidence="10">Putative ABC transport system permease protein</fullName>
    </submittedName>
</protein>
<evidence type="ECO:0000256" key="2">
    <source>
        <dbReference type="ARBA" id="ARBA00022475"/>
    </source>
</evidence>
<dbReference type="Pfam" id="PF12704">
    <property type="entry name" value="MacB_PCD"/>
    <property type="match status" value="1"/>
</dbReference>
<evidence type="ECO:0000256" key="7">
    <source>
        <dbReference type="SAM" id="Phobius"/>
    </source>
</evidence>
<comment type="subcellular location">
    <subcellularLocation>
        <location evidence="1">Cell membrane</location>
        <topology evidence="1">Multi-pass membrane protein</topology>
    </subcellularLocation>
</comment>
<gene>
    <name evidence="10" type="ORF">SAMN05421659_11338</name>
</gene>
<evidence type="ECO:0000256" key="5">
    <source>
        <dbReference type="ARBA" id="ARBA00023136"/>
    </source>
</evidence>
<dbReference type="GO" id="GO:0005886">
    <property type="term" value="C:plasma membrane"/>
    <property type="evidence" value="ECO:0007669"/>
    <property type="project" value="UniProtKB-SubCell"/>
</dbReference>
<feature type="transmembrane region" description="Helical" evidence="7">
    <location>
        <begin position="318"/>
        <end position="346"/>
    </location>
</feature>
<reference evidence="10 11" key="1">
    <citation type="submission" date="2016-10" db="EMBL/GenBank/DDBJ databases">
        <authorList>
            <person name="de Groot N.N."/>
        </authorList>
    </citation>
    <scope>NUCLEOTIDE SEQUENCE [LARGE SCALE GENOMIC DNA]</scope>
    <source>
        <strain evidence="10 11">DSM 9179</strain>
    </source>
</reference>
<proteinExistence type="inferred from homology"/>
<evidence type="ECO:0000313" key="10">
    <source>
        <dbReference type="EMBL" id="SEW37480.1"/>
    </source>
</evidence>
<dbReference type="OrthoDB" id="9770036at2"/>
<dbReference type="Pfam" id="PF02687">
    <property type="entry name" value="FtsX"/>
    <property type="match status" value="1"/>
</dbReference>
<evidence type="ECO:0000259" key="8">
    <source>
        <dbReference type="Pfam" id="PF02687"/>
    </source>
</evidence>
<keyword evidence="2" id="KW-1003">Cell membrane</keyword>
<dbReference type="PANTHER" id="PTHR30572:SF4">
    <property type="entry name" value="ABC TRANSPORTER PERMEASE YTRF"/>
    <property type="match status" value="1"/>
</dbReference>
<keyword evidence="4 7" id="KW-1133">Transmembrane helix</keyword>
<evidence type="ECO:0000256" key="4">
    <source>
        <dbReference type="ARBA" id="ARBA00022989"/>
    </source>
</evidence>
<feature type="transmembrane region" description="Helical" evidence="7">
    <location>
        <begin position="21"/>
        <end position="44"/>
    </location>
</feature>
<feature type="domain" description="MacB-like periplasmic core" evidence="9">
    <location>
        <begin position="20"/>
        <end position="234"/>
    </location>
</feature>
<sequence>MIIRNVRFAWESIKEGKTKSILSIIGIVMSVITIVVVMSLTSALSDFVENGYKSVGEDLMWVSTDTNNSVAGSSGLQIDDENHIKNLSFVKNASPYSVMSESISVNGVSGNISVAGVNDQYSQIMNMNVYDRFINASEYENGSKVCVISDMVRKKFLYKNIDPVGEQINISGNYYTIIGCILPPETDTDSGMESENCIYIPYTTFSKDYSKTNIEMIRFTVNDVTQISKYKSEINILLSNLTNQGYTYKIKSVMTELASAKDIFTYINAFSIVITSITMIISGIGIMNVILMSIFEKKWEIGLRKAVGASKKEILMQFLFESLFFSVFGVTIGVVLSWALIVIISFISGINIIVSGSAIILGVSLSMIVCLFFGISPAIRAARMNPLECLEKN</sequence>
<feature type="domain" description="ABC3 transporter permease C-terminal" evidence="8">
    <location>
        <begin position="273"/>
        <end position="386"/>
    </location>
</feature>
<evidence type="ECO:0000256" key="1">
    <source>
        <dbReference type="ARBA" id="ARBA00004651"/>
    </source>
</evidence>
<dbReference type="AlphaFoldDB" id="A0A1I0R9U0"/>
<evidence type="ECO:0000256" key="6">
    <source>
        <dbReference type="ARBA" id="ARBA00038076"/>
    </source>
</evidence>
<feature type="transmembrane region" description="Helical" evidence="7">
    <location>
        <begin position="352"/>
        <end position="375"/>
    </location>
</feature>
<organism evidence="10 11">
    <name type="scientific">[Clostridium] fimetarium</name>
    <dbReference type="NCBI Taxonomy" id="99656"/>
    <lineage>
        <taxon>Bacteria</taxon>
        <taxon>Bacillati</taxon>
        <taxon>Bacillota</taxon>
        <taxon>Clostridia</taxon>
        <taxon>Lachnospirales</taxon>
        <taxon>Lachnospiraceae</taxon>
    </lineage>
</organism>
<keyword evidence="5 7" id="KW-0472">Membrane</keyword>
<dbReference type="GO" id="GO:0022857">
    <property type="term" value="F:transmembrane transporter activity"/>
    <property type="evidence" value="ECO:0007669"/>
    <property type="project" value="TreeGrafter"/>
</dbReference>
<dbReference type="RefSeq" id="WP_092455645.1">
    <property type="nucleotide sequence ID" value="NZ_FOJI01000013.1"/>
</dbReference>
<evidence type="ECO:0000313" key="11">
    <source>
        <dbReference type="Proteomes" id="UP000199701"/>
    </source>
</evidence>
<dbReference type="STRING" id="99656.SAMN05421659_11338"/>
<dbReference type="Proteomes" id="UP000199701">
    <property type="component" value="Unassembled WGS sequence"/>
</dbReference>
<dbReference type="InterPro" id="IPR003838">
    <property type="entry name" value="ABC3_permease_C"/>
</dbReference>
<keyword evidence="11" id="KW-1185">Reference proteome</keyword>
<comment type="similarity">
    <text evidence="6">Belongs to the ABC-4 integral membrane protein family.</text>
</comment>
<dbReference type="InterPro" id="IPR025857">
    <property type="entry name" value="MacB_PCD"/>
</dbReference>
<name>A0A1I0R9U0_9FIRM</name>
<dbReference type="PANTHER" id="PTHR30572">
    <property type="entry name" value="MEMBRANE COMPONENT OF TRANSPORTER-RELATED"/>
    <property type="match status" value="1"/>
</dbReference>
<evidence type="ECO:0000256" key="3">
    <source>
        <dbReference type="ARBA" id="ARBA00022692"/>
    </source>
</evidence>
<dbReference type="InterPro" id="IPR050250">
    <property type="entry name" value="Macrolide_Exporter_MacB"/>
</dbReference>
<dbReference type="EMBL" id="FOJI01000013">
    <property type="protein sequence ID" value="SEW37480.1"/>
    <property type="molecule type" value="Genomic_DNA"/>
</dbReference>